<dbReference type="Proteomes" id="UP001501509">
    <property type="component" value="Unassembled WGS sequence"/>
</dbReference>
<gene>
    <name evidence="7" type="ORF">GCM10010411_41360</name>
</gene>
<proteinExistence type="predicted"/>
<evidence type="ECO:0000259" key="6">
    <source>
        <dbReference type="PROSITE" id="PS50977"/>
    </source>
</evidence>
<dbReference type="InterPro" id="IPR009057">
    <property type="entry name" value="Homeodomain-like_sf"/>
</dbReference>
<dbReference type="PRINTS" id="PR00455">
    <property type="entry name" value="HTHTETR"/>
</dbReference>
<evidence type="ECO:0000313" key="7">
    <source>
        <dbReference type="EMBL" id="GAA2603083.1"/>
    </source>
</evidence>
<evidence type="ECO:0000256" key="2">
    <source>
        <dbReference type="ARBA" id="ARBA00023125"/>
    </source>
</evidence>
<name>A0ABP6CAA7_9ACTN</name>
<feature type="compositionally biased region" description="Low complexity" evidence="5">
    <location>
        <begin position="25"/>
        <end position="48"/>
    </location>
</feature>
<feature type="domain" description="HTH tetR-type" evidence="6">
    <location>
        <begin position="56"/>
        <end position="115"/>
    </location>
</feature>
<dbReference type="RefSeq" id="WP_344543174.1">
    <property type="nucleotide sequence ID" value="NZ_BAAATD010000005.1"/>
</dbReference>
<sequence length="229" mass="24609">MTERQTSSVKPSGPTGRSTRTPAGRSTRTSAGKSAAKSAGGPAGAPADRPLRADARRNRRRVLDAARDVFLEHGTEAQMEDIARRAGVGVGTIYRHFPTKQALVNELTEQWMAEGAVNAADALALPDAWEALTVFVRQSTEIMVRDRGLREVYGDIGKLLDNGAGTEHQQLRANVTKLLDRAHEAGVLRADVGYPQFQALMCGLAMATTRAAPGEHHVYADVVLNGLKT</sequence>
<keyword evidence="3" id="KW-0804">Transcription</keyword>
<evidence type="ECO:0000313" key="8">
    <source>
        <dbReference type="Proteomes" id="UP001501509"/>
    </source>
</evidence>
<protein>
    <recommendedName>
        <fullName evidence="6">HTH tetR-type domain-containing protein</fullName>
    </recommendedName>
</protein>
<evidence type="ECO:0000256" key="5">
    <source>
        <dbReference type="SAM" id="MobiDB-lite"/>
    </source>
</evidence>
<dbReference type="InterPro" id="IPR050109">
    <property type="entry name" value="HTH-type_TetR-like_transc_reg"/>
</dbReference>
<evidence type="ECO:0000256" key="3">
    <source>
        <dbReference type="ARBA" id="ARBA00023163"/>
    </source>
</evidence>
<dbReference type="InterPro" id="IPR001647">
    <property type="entry name" value="HTH_TetR"/>
</dbReference>
<feature type="compositionally biased region" description="Polar residues" evidence="5">
    <location>
        <begin position="1"/>
        <end position="21"/>
    </location>
</feature>
<dbReference type="InterPro" id="IPR036271">
    <property type="entry name" value="Tet_transcr_reg_TetR-rel_C_sf"/>
</dbReference>
<dbReference type="Gene3D" id="1.10.357.10">
    <property type="entry name" value="Tetracycline Repressor, domain 2"/>
    <property type="match status" value="1"/>
</dbReference>
<dbReference type="PANTHER" id="PTHR30055">
    <property type="entry name" value="HTH-TYPE TRANSCRIPTIONAL REGULATOR RUTR"/>
    <property type="match status" value="1"/>
</dbReference>
<dbReference type="SUPFAM" id="SSF46689">
    <property type="entry name" value="Homeodomain-like"/>
    <property type="match status" value="1"/>
</dbReference>
<dbReference type="SUPFAM" id="SSF48498">
    <property type="entry name" value="Tetracyclin repressor-like, C-terminal domain"/>
    <property type="match status" value="1"/>
</dbReference>
<keyword evidence="1" id="KW-0805">Transcription regulation</keyword>
<dbReference type="Pfam" id="PF00440">
    <property type="entry name" value="TetR_N"/>
    <property type="match status" value="1"/>
</dbReference>
<evidence type="ECO:0000256" key="4">
    <source>
        <dbReference type="PROSITE-ProRule" id="PRU00335"/>
    </source>
</evidence>
<reference evidence="8" key="1">
    <citation type="journal article" date="2019" name="Int. J. Syst. Evol. Microbiol.">
        <title>The Global Catalogue of Microorganisms (GCM) 10K type strain sequencing project: providing services to taxonomists for standard genome sequencing and annotation.</title>
        <authorList>
            <consortium name="The Broad Institute Genomics Platform"/>
            <consortium name="The Broad Institute Genome Sequencing Center for Infectious Disease"/>
            <person name="Wu L."/>
            <person name="Ma J."/>
        </authorList>
    </citation>
    <scope>NUCLEOTIDE SEQUENCE [LARGE SCALE GENOMIC DNA]</scope>
    <source>
        <strain evidence="8">JCM 6833</strain>
    </source>
</reference>
<evidence type="ECO:0000256" key="1">
    <source>
        <dbReference type="ARBA" id="ARBA00023015"/>
    </source>
</evidence>
<dbReference type="PANTHER" id="PTHR30055:SF234">
    <property type="entry name" value="HTH-TYPE TRANSCRIPTIONAL REGULATOR BETI"/>
    <property type="match status" value="1"/>
</dbReference>
<feature type="region of interest" description="Disordered" evidence="5">
    <location>
        <begin position="1"/>
        <end position="57"/>
    </location>
</feature>
<accession>A0ABP6CAA7</accession>
<dbReference type="PROSITE" id="PS50977">
    <property type="entry name" value="HTH_TETR_2"/>
    <property type="match status" value="1"/>
</dbReference>
<organism evidence="7 8">
    <name type="scientific">Actinomadura fulvescens</name>
    <dbReference type="NCBI Taxonomy" id="46160"/>
    <lineage>
        <taxon>Bacteria</taxon>
        <taxon>Bacillati</taxon>
        <taxon>Actinomycetota</taxon>
        <taxon>Actinomycetes</taxon>
        <taxon>Streptosporangiales</taxon>
        <taxon>Thermomonosporaceae</taxon>
        <taxon>Actinomadura</taxon>
    </lineage>
</organism>
<dbReference type="Pfam" id="PF21597">
    <property type="entry name" value="TetR_C_43"/>
    <property type="match status" value="1"/>
</dbReference>
<dbReference type="EMBL" id="BAAATD010000005">
    <property type="protein sequence ID" value="GAA2603083.1"/>
    <property type="molecule type" value="Genomic_DNA"/>
</dbReference>
<keyword evidence="8" id="KW-1185">Reference proteome</keyword>
<keyword evidence="2 4" id="KW-0238">DNA-binding</keyword>
<dbReference type="InterPro" id="IPR049445">
    <property type="entry name" value="TetR_SbtR-like_C"/>
</dbReference>
<comment type="caution">
    <text evidence="7">The sequence shown here is derived from an EMBL/GenBank/DDBJ whole genome shotgun (WGS) entry which is preliminary data.</text>
</comment>
<feature type="DNA-binding region" description="H-T-H motif" evidence="4">
    <location>
        <begin position="78"/>
        <end position="97"/>
    </location>
</feature>